<name>A0ABT3BCG4_9RHOB</name>
<comment type="caution">
    <text evidence="2">The sequence shown here is derived from an EMBL/GenBank/DDBJ whole genome shotgun (WGS) entry which is preliminary data.</text>
</comment>
<protein>
    <submittedName>
        <fullName evidence="2">Uncharacterized protein</fullName>
    </submittedName>
</protein>
<organism evidence="2 3">
    <name type="scientific">Roseobacter sinensis</name>
    <dbReference type="NCBI Taxonomy" id="2931391"/>
    <lineage>
        <taxon>Bacteria</taxon>
        <taxon>Pseudomonadati</taxon>
        <taxon>Pseudomonadota</taxon>
        <taxon>Alphaproteobacteria</taxon>
        <taxon>Rhodobacterales</taxon>
        <taxon>Roseobacteraceae</taxon>
        <taxon>Roseobacter</taxon>
    </lineage>
</organism>
<evidence type="ECO:0000313" key="3">
    <source>
        <dbReference type="Proteomes" id="UP001208690"/>
    </source>
</evidence>
<dbReference type="RefSeq" id="WP_263843590.1">
    <property type="nucleotide sequence ID" value="NZ_JALIEB010000004.1"/>
</dbReference>
<feature type="transmembrane region" description="Helical" evidence="1">
    <location>
        <begin position="59"/>
        <end position="84"/>
    </location>
</feature>
<sequence>MDGNPSDQLSFLLVSFRLIILSNTVMLLWIIYRCQSAFDGNSFLTRLRSAFSPPNRGPIIGRAVAVTAIHGIFGVAAMFIAVVLI</sequence>
<evidence type="ECO:0000313" key="2">
    <source>
        <dbReference type="EMBL" id="MCV3271261.1"/>
    </source>
</evidence>
<evidence type="ECO:0000256" key="1">
    <source>
        <dbReference type="SAM" id="Phobius"/>
    </source>
</evidence>
<dbReference type="Proteomes" id="UP001208690">
    <property type="component" value="Unassembled WGS sequence"/>
</dbReference>
<gene>
    <name evidence="2" type="ORF">MUB52_07470</name>
</gene>
<reference evidence="2 3" key="1">
    <citation type="submission" date="2022-04" db="EMBL/GenBank/DDBJ databases">
        <title>Roseobacter sp. WL0113 is a bacterium isolated from neritic sediment.</title>
        <authorList>
            <person name="Wang L."/>
            <person name="He W."/>
            <person name="Zhang D.-F."/>
        </authorList>
    </citation>
    <scope>NUCLEOTIDE SEQUENCE [LARGE SCALE GENOMIC DNA]</scope>
    <source>
        <strain evidence="2 3">WL0113</strain>
    </source>
</reference>
<keyword evidence="1" id="KW-0472">Membrane</keyword>
<dbReference type="EMBL" id="JALIEB010000004">
    <property type="protein sequence ID" value="MCV3271261.1"/>
    <property type="molecule type" value="Genomic_DNA"/>
</dbReference>
<feature type="transmembrane region" description="Helical" evidence="1">
    <location>
        <begin position="12"/>
        <end position="32"/>
    </location>
</feature>
<proteinExistence type="predicted"/>
<accession>A0ABT3BCG4</accession>
<keyword evidence="1" id="KW-1133">Transmembrane helix</keyword>
<keyword evidence="3" id="KW-1185">Reference proteome</keyword>
<keyword evidence="1" id="KW-0812">Transmembrane</keyword>